<evidence type="ECO:0000256" key="2">
    <source>
        <dbReference type="ARBA" id="ARBA00004651"/>
    </source>
</evidence>
<comment type="catalytic activity">
    <reaction evidence="9 10">
        <text>4 Fe(II)-[cytochrome c] + O2 + 8 H(+)(in) = 4 Fe(III)-[cytochrome c] + 2 H2O + 4 H(+)(out)</text>
        <dbReference type="Rhea" id="RHEA:11436"/>
        <dbReference type="Rhea" id="RHEA-COMP:10350"/>
        <dbReference type="Rhea" id="RHEA-COMP:14399"/>
        <dbReference type="ChEBI" id="CHEBI:15377"/>
        <dbReference type="ChEBI" id="CHEBI:15378"/>
        <dbReference type="ChEBI" id="CHEBI:15379"/>
        <dbReference type="ChEBI" id="CHEBI:29033"/>
        <dbReference type="ChEBI" id="CHEBI:29034"/>
        <dbReference type="EC" id="7.1.1.9"/>
    </reaction>
</comment>
<dbReference type="RefSeq" id="WP_055177080.1">
    <property type="nucleotide sequence ID" value="NZ_JAUSQY010000001.1"/>
</dbReference>
<dbReference type="EC" id="7.1.1.9" evidence="10"/>
<feature type="transmembrane region" description="Helical" evidence="11">
    <location>
        <begin position="7"/>
        <end position="28"/>
    </location>
</feature>
<feature type="transmembrane region" description="Helical" evidence="11">
    <location>
        <begin position="115"/>
        <end position="134"/>
    </location>
</feature>
<dbReference type="PIRSF" id="PIRSF017385">
    <property type="entry name" value="CtaF"/>
    <property type="match status" value="1"/>
</dbReference>
<dbReference type="GO" id="GO:0022900">
    <property type="term" value="P:electron transport chain"/>
    <property type="evidence" value="ECO:0007669"/>
    <property type="project" value="InterPro"/>
</dbReference>
<dbReference type="EMBL" id="LKEV01000002">
    <property type="protein sequence ID" value="KQB86788.1"/>
    <property type="molecule type" value="Genomic_DNA"/>
</dbReference>
<dbReference type="PATRIC" id="fig|1544413.3.peg.1001"/>
<feature type="transmembrane region" description="Helical" evidence="11">
    <location>
        <begin position="40"/>
        <end position="62"/>
    </location>
</feature>
<evidence type="ECO:0000256" key="8">
    <source>
        <dbReference type="ARBA" id="ARBA00023136"/>
    </source>
</evidence>
<keyword evidence="8 10" id="KW-0472">Membrane</keyword>
<comment type="subcellular location">
    <subcellularLocation>
        <location evidence="2">Cell membrane</location>
        <topology evidence="2">Multi-pass membrane protein</topology>
    </subcellularLocation>
</comment>
<dbReference type="Pfam" id="PF12270">
    <property type="entry name" value="Cyt_c_ox_IV"/>
    <property type="match status" value="1"/>
</dbReference>
<dbReference type="GO" id="GO:0005886">
    <property type="term" value="C:plasma membrane"/>
    <property type="evidence" value="ECO:0007669"/>
    <property type="project" value="UniProtKB-SubCell"/>
</dbReference>
<comment type="caution">
    <text evidence="12">The sequence shown here is derived from an EMBL/GenBank/DDBJ whole genome shotgun (WGS) entry which is preliminary data.</text>
</comment>
<comment type="subunit">
    <text evidence="10">Associates with subunits I, II and III to form cytochrome c oxidase.</text>
</comment>
<keyword evidence="5 11" id="KW-0812">Transmembrane</keyword>
<accession>A0A0Q0UKH3</accession>
<sequence length="143" mass="15766">MKSSTKIMYAMTAFLVVMAVIYILATTYVQDDGYRHGTEWAGVVGLVLSAALTAMLGGYLHFTERRVDILPEDWEEAEVADKAGTLGFFSPSSIWPAAMSGAILVLGLGIIYLKWWMIALGAVLLIYTTTKLSLQYGQPREKH</sequence>
<evidence type="ECO:0000256" key="1">
    <source>
        <dbReference type="ARBA" id="ARBA00002536"/>
    </source>
</evidence>
<dbReference type="AlphaFoldDB" id="A0A0Q0UKH3"/>
<protein>
    <recommendedName>
        <fullName evidence="10">Cytochrome c oxidase polypeptide 4</fullName>
        <ecNumber evidence="10">7.1.1.9</ecNumber>
    </recommendedName>
    <alternativeName>
        <fullName evidence="10">Cytochrome aa3 subunit 4</fullName>
    </alternativeName>
    <alternativeName>
        <fullName evidence="10">Cytochrome c oxidase polypeptide IV</fullName>
    </alternativeName>
</protein>
<evidence type="ECO:0000313" key="12">
    <source>
        <dbReference type="EMBL" id="KQB86788.1"/>
    </source>
</evidence>
<comment type="similarity">
    <text evidence="3 10">Belongs to the cytochrome c oxidase bacterial subunit CtaF family.</text>
</comment>
<dbReference type="GO" id="GO:0016491">
    <property type="term" value="F:oxidoreductase activity"/>
    <property type="evidence" value="ECO:0007669"/>
    <property type="project" value="UniProtKB-KW"/>
</dbReference>
<evidence type="ECO:0000256" key="3">
    <source>
        <dbReference type="ARBA" id="ARBA00006870"/>
    </source>
</evidence>
<evidence type="ECO:0000256" key="4">
    <source>
        <dbReference type="ARBA" id="ARBA00022475"/>
    </source>
</evidence>
<keyword evidence="6 10" id="KW-1278">Translocase</keyword>
<evidence type="ECO:0000313" key="13">
    <source>
        <dbReference type="Proteomes" id="UP000050488"/>
    </source>
</evidence>
<organism evidence="12 13">
    <name type="scientific">Corynebacterium lowii</name>
    <dbReference type="NCBI Taxonomy" id="1544413"/>
    <lineage>
        <taxon>Bacteria</taxon>
        <taxon>Bacillati</taxon>
        <taxon>Actinomycetota</taxon>
        <taxon>Actinomycetes</taxon>
        <taxon>Mycobacteriales</taxon>
        <taxon>Corynebacteriaceae</taxon>
        <taxon>Corynebacterium</taxon>
    </lineage>
</organism>
<evidence type="ECO:0000256" key="6">
    <source>
        <dbReference type="ARBA" id="ARBA00022967"/>
    </source>
</evidence>
<evidence type="ECO:0000256" key="11">
    <source>
        <dbReference type="SAM" id="Phobius"/>
    </source>
</evidence>
<proteinExistence type="inferred from homology"/>
<keyword evidence="4 10" id="KW-1003">Cell membrane</keyword>
<keyword evidence="12" id="KW-0560">Oxidoreductase</keyword>
<evidence type="ECO:0000256" key="7">
    <source>
        <dbReference type="ARBA" id="ARBA00022989"/>
    </source>
</evidence>
<dbReference type="Proteomes" id="UP000050488">
    <property type="component" value="Unassembled WGS sequence"/>
</dbReference>
<evidence type="ECO:0000256" key="9">
    <source>
        <dbReference type="ARBA" id="ARBA00047816"/>
    </source>
</evidence>
<evidence type="ECO:0000256" key="10">
    <source>
        <dbReference type="PIRNR" id="PIRNR017385"/>
    </source>
</evidence>
<gene>
    <name evidence="12" type="primary">ctaF</name>
    <name evidence="12" type="ORF">Clow_00996</name>
</gene>
<reference evidence="12 13" key="1">
    <citation type="submission" date="2015-10" db="EMBL/GenBank/DDBJ databases">
        <title>Corynebacteirum lowii and Corynebacterium oculi species nova, derived from human clinical disease and and emended description of Corynebacterium mastiditis.</title>
        <authorList>
            <person name="Bernard K."/>
            <person name="Pacheco A.L."/>
            <person name="Mcdougall C."/>
            <person name="Burtx T."/>
            <person name="Weibe D."/>
            <person name="Tyler S."/>
            <person name="Olson A.B."/>
            <person name="Cnockaert M."/>
            <person name="Eguchi H."/>
            <person name="Kuwahara T."/>
            <person name="Nakayama-Imaohji H."/>
            <person name="Boudewijins M."/>
            <person name="Van Hoecke F."/>
            <person name="Bernier A.-M."/>
            <person name="Vandamme P."/>
        </authorList>
    </citation>
    <scope>NUCLEOTIDE SEQUENCE [LARGE SCALE GENOMIC DNA]</scope>
    <source>
        <strain evidence="12 13">NML 130206</strain>
    </source>
</reference>
<name>A0A0Q0UKH3_9CORY</name>
<dbReference type="STRING" id="1544413.Clow_00996"/>
<keyword evidence="13" id="KW-1185">Reference proteome</keyword>
<dbReference type="GO" id="GO:0004129">
    <property type="term" value="F:cytochrome-c oxidase activity"/>
    <property type="evidence" value="ECO:0007669"/>
    <property type="project" value="UniProtKB-EC"/>
</dbReference>
<keyword evidence="7 11" id="KW-1133">Transmembrane helix</keyword>
<dbReference type="InterPro" id="IPR021050">
    <property type="entry name" value="Cyt_c_oxidase_su4_actinobac"/>
</dbReference>
<dbReference type="OrthoDB" id="5244617at2"/>
<comment type="function">
    <text evidence="1 10">Part of cytochrome c oxidase, its function is unknown.</text>
</comment>
<evidence type="ECO:0000256" key="5">
    <source>
        <dbReference type="ARBA" id="ARBA00022692"/>
    </source>
</evidence>